<reference evidence="10 11" key="1">
    <citation type="submission" date="2016-10" db="EMBL/GenBank/DDBJ databases">
        <authorList>
            <person name="de Groot N.N."/>
        </authorList>
    </citation>
    <scope>NUCLEOTIDE SEQUENCE [LARGE SCALE GENOMIC DNA]</scope>
    <source>
        <strain evidence="10 11">DSM 23048</strain>
    </source>
</reference>
<evidence type="ECO:0000259" key="9">
    <source>
        <dbReference type="Pfam" id="PF01435"/>
    </source>
</evidence>
<evidence type="ECO:0000313" key="10">
    <source>
        <dbReference type="EMBL" id="SEI60525.1"/>
    </source>
</evidence>
<dbReference type="GO" id="GO:0016020">
    <property type="term" value="C:membrane"/>
    <property type="evidence" value="ECO:0007669"/>
    <property type="project" value="TreeGrafter"/>
</dbReference>
<feature type="domain" description="Peptidase M48" evidence="9">
    <location>
        <begin position="107"/>
        <end position="266"/>
    </location>
</feature>
<dbReference type="EMBL" id="FNYS01000002">
    <property type="protein sequence ID" value="SEI60525.1"/>
    <property type="molecule type" value="Genomic_DNA"/>
</dbReference>
<keyword evidence="4 6" id="KW-0862">Zinc</keyword>
<dbReference type="PANTHER" id="PTHR22726:SF8">
    <property type="entry name" value="METALLOPROTEASE YCAL"/>
    <property type="match status" value="1"/>
</dbReference>
<feature type="region of interest" description="Disordered" evidence="7">
    <location>
        <begin position="244"/>
        <end position="275"/>
    </location>
</feature>
<dbReference type="PANTHER" id="PTHR22726">
    <property type="entry name" value="METALLOENDOPEPTIDASE OMA1"/>
    <property type="match status" value="1"/>
</dbReference>
<evidence type="ECO:0000256" key="5">
    <source>
        <dbReference type="ARBA" id="ARBA00023049"/>
    </source>
</evidence>
<feature type="signal peptide" evidence="8">
    <location>
        <begin position="1"/>
        <end position="29"/>
    </location>
</feature>
<name>A0A1H6S9X4_9FLAO</name>
<evidence type="ECO:0000256" key="1">
    <source>
        <dbReference type="ARBA" id="ARBA00022670"/>
    </source>
</evidence>
<evidence type="ECO:0000256" key="8">
    <source>
        <dbReference type="SAM" id="SignalP"/>
    </source>
</evidence>
<feature type="compositionally biased region" description="Basic and acidic residues" evidence="7">
    <location>
        <begin position="255"/>
        <end position="269"/>
    </location>
</feature>
<dbReference type="Gene3D" id="3.30.2010.10">
    <property type="entry name" value="Metalloproteases ('zincins'), catalytic domain"/>
    <property type="match status" value="1"/>
</dbReference>
<dbReference type="Pfam" id="PF01435">
    <property type="entry name" value="Peptidase_M48"/>
    <property type="match status" value="1"/>
</dbReference>
<dbReference type="CDD" id="cd07334">
    <property type="entry name" value="M48C_loiP_like"/>
    <property type="match status" value="1"/>
</dbReference>
<evidence type="ECO:0000256" key="2">
    <source>
        <dbReference type="ARBA" id="ARBA00022723"/>
    </source>
</evidence>
<dbReference type="GO" id="GO:0046872">
    <property type="term" value="F:metal ion binding"/>
    <property type="evidence" value="ECO:0007669"/>
    <property type="project" value="UniProtKB-KW"/>
</dbReference>
<proteinExistence type="inferred from homology"/>
<keyword evidence="5 6" id="KW-0482">Metalloprotease</keyword>
<dbReference type="GO" id="GO:0051603">
    <property type="term" value="P:proteolysis involved in protein catabolic process"/>
    <property type="evidence" value="ECO:0007669"/>
    <property type="project" value="TreeGrafter"/>
</dbReference>
<protein>
    <submittedName>
        <fullName evidence="10">Putative metalloprotease</fullName>
    </submittedName>
</protein>
<evidence type="ECO:0000256" key="4">
    <source>
        <dbReference type="ARBA" id="ARBA00022833"/>
    </source>
</evidence>
<comment type="cofactor">
    <cofactor evidence="6">
        <name>Zn(2+)</name>
        <dbReference type="ChEBI" id="CHEBI:29105"/>
    </cofactor>
    <text evidence="6">Binds 1 zinc ion per subunit.</text>
</comment>
<dbReference type="Proteomes" id="UP000183077">
    <property type="component" value="Unassembled WGS sequence"/>
</dbReference>
<dbReference type="GO" id="GO:0004222">
    <property type="term" value="F:metalloendopeptidase activity"/>
    <property type="evidence" value="ECO:0007669"/>
    <property type="project" value="InterPro"/>
</dbReference>
<organism evidence="10 11">
    <name type="scientific">Myroides marinus</name>
    <dbReference type="NCBI Taxonomy" id="703342"/>
    <lineage>
        <taxon>Bacteria</taxon>
        <taxon>Pseudomonadati</taxon>
        <taxon>Bacteroidota</taxon>
        <taxon>Flavobacteriia</taxon>
        <taxon>Flavobacteriales</taxon>
        <taxon>Flavobacteriaceae</taxon>
        <taxon>Myroides</taxon>
    </lineage>
</organism>
<dbReference type="AlphaFoldDB" id="A0A1H6S9X4"/>
<dbReference type="InterPro" id="IPR001915">
    <property type="entry name" value="Peptidase_M48"/>
</dbReference>
<feature type="chain" id="PRO_5010205519" evidence="8">
    <location>
        <begin position="30"/>
        <end position="275"/>
    </location>
</feature>
<accession>A0A1H6S9X4</accession>
<keyword evidence="8" id="KW-0732">Signal</keyword>
<keyword evidence="2" id="KW-0479">Metal-binding</keyword>
<comment type="similarity">
    <text evidence="6">Belongs to the peptidase M48 family.</text>
</comment>
<keyword evidence="1 6" id="KW-0645">Protease</keyword>
<keyword evidence="3 6" id="KW-0378">Hydrolase</keyword>
<dbReference type="InterPro" id="IPR051156">
    <property type="entry name" value="Mito/Outer_Membr_Metalloprot"/>
</dbReference>
<evidence type="ECO:0000256" key="7">
    <source>
        <dbReference type="SAM" id="MobiDB-lite"/>
    </source>
</evidence>
<evidence type="ECO:0000313" key="11">
    <source>
        <dbReference type="Proteomes" id="UP000183077"/>
    </source>
</evidence>
<sequence>MCKKVSIIIMKKVLLSACLVCFAIGTANAQFGKLNPKKIEAGLKAVSAFTVSDEDIAQSAAASVKWMDEHNPVCSVKDKDPKKKAYAERLERIFGPYKNYDGLNLNYKVYYVTDVNAFACPDGSVRVFSSLMDIMTDDELLGIIGHEIGHVKLEHSKKAYRQTLITEAAVQFAGSTQGTVGDLMKSNLGGMAEKLTGAQFSQSQESDSDDYSYKFLVANGKNPQALADGFKKFADMEKEYGADKSMGSKMFSSHPDSEKRAKRVEEKIKKDAKKK</sequence>
<gene>
    <name evidence="10" type="ORF">SAMN04488018_102197</name>
</gene>
<evidence type="ECO:0000256" key="6">
    <source>
        <dbReference type="RuleBase" id="RU003983"/>
    </source>
</evidence>
<evidence type="ECO:0000256" key="3">
    <source>
        <dbReference type="ARBA" id="ARBA00022801"/>
    </source>
</evidence>